<evidence type="ECO:0000256" key="1">
    <source>
        <dbReference type="ARBA" id="ARBA00022448"/>
    </source>
</evidence>
<evidence type="ECO:0000256" key="13">
    <source>
        <dbReference type="ARBA" id="ARBA00023075"/>
    </source>
</evidence>
<evidence type="ECO:0000256" key="9">
    <source>
        <dbReference type="ARBA" id="ARBA00022989"/>
    </source>
</evidence>
<dbReference type="InterPro" id="IPR007329">
    <property type="entry name" value="FMN-bd"/>
</dbReference>
<evidence type="ECO:0000256" key="7">
    <source>
        <dbReference type="ARBA" id="ARBA00022692"/>
    </source>
</evidence>
<evidence type="ECO:0000259" key="16">
    <source>
        <dbReference type="SMART" id="SM00900"/>
    </source>
</evidence>
<evidence type="ECO:0000256" key="12">
    <source>
        <dbReference type="ARBA" id="ARBA00023065"/>
    </source>
</evidence>
<organism evidence="17">
    <name type="scientific">marine metagenome</name>
    <dbReference type="NCBI Taxonomy" id="408172"/>
    <lineage>
        <taxon>unclassified sequences</taxon>
        <taxon>metagenomes</taxon>
        <taxon>ecological metagenomes</taxon>
    </lineage>
</organism>
<keyword evidence="9" id="KW-1133">Transmembrane helix</keyword>
<dbReference type="SMART" id="SM00900">
    <property type="entry name" value="FMN_bind"/>
    <property type="match status" value="1"/>
</dbReference>
<keyword evidence="3" id="KW-0997">Cell inner membrane</keyword>
<feature type="domain" description="FMN-binding" evidence="16">
    <location>
        <begin position="110"/>
        <end position="213"/>
    </location>
</feature>
<evidence type="ECO:0000256" key="10">
    <source>
        <dbReference type="ARBA" id="ARBA00023027"/>
    </source>
</evidence>
<dbReference type="GO" id="GO:0016655">
    <property type="term" value="F:oxidoreductase activity, acting on NAD(P)H, quinone or similar compound as acceptor"/>
    <property type="evidence" value="ECO:0007669"/>
    <property type="project" value="InterPro"/>
</dbReference>
<dbReference type="Pfam" id="PF04205">
    <property type="entry name" value="FMN_bind"/>
    <property type="match status" value="1"/>
</dbReference>
<dbReference type="GO" id="GO:0010181">
    <property type="term" value="F:FMN binding"/>
    <property type="evidence" value="ECO:0007669"/>
    <property type="project" value="InterPro"/>
</dbReference>
<reference evidence="17" key="1">
    <citation type="submission" date="2018-05" db="EMBL/GenBank/DDBJ databases">
        <authorList>
            <person name="Lanie J.A."/>
            <person name="Ng W.-L."/>
            <person name="Kazmierczak K.M."/>
            <person name="Andrzejewski T.M."/>
            <person name="Davidsen T.M."/>
            <person name="Wayne K.J."/>
            <person name="Tettelin H."/>
            <person name="Glass J.I."/>
            <person name="Rusch D."/>
            <person name="Podicherti R."/>
            <person name="Tsui H.-C.T."/>
            <person name="Winkler M.E."/>
        </authorList>
    </citation>
    <scope>NUCLEOTIDE SEQUENCE</scope>
</reference>
<keyword evidence="6" id="KW-0288">FMN</keyword>
<evidence type="ECO:0000256" key="11">
    <source>
        <dbReference type="ARBA" id="ARBA00023053"/>
    </source>
</evidence>
<dbReference type="PANTHER" id="PTHR37838">
    <property type="entry name" value="NA(+)-TRANSLOCATING NADH-QUINONE REDUCTASE SUBUNIT C"/>
    <property type="match status" value="1"/>
</dbReference>
<keyword evidence="2" id="KW-1003">Cell membrane</keyword>
<evidence type="ECO:0000256" key="3">
    <source>
        <dbReference type="ARBA" id="ARBA00022519"/>
    </source>
</evidence>
<keyword evidence="13" id="KW-0830">Ubiquinone</keyword>
<sequence length="223" mass="25173">MVITIAFVLSFTSESLKELKLDNVKKEKMQNIISTVGINVSRDESEDLYNQYIIEELSLTHNGDIDQEVNAFNINLALEIKKGLDDQRFPLYIANVDNSKYYIIPLRGNGLWNAIWGYIALKEDINTIEGISFGHQQETAGLGAEITEDWFINSFNDEKILNSNGEFVGIYVSKSNNDPDNIDKNDNEVDAISGATVTGDGVSDMIKERLENYLPYFKNITNE</sequence>
<evidence type="ECO:0000256" key="4">
    <source>
        <dbReference type="ARBA" id="ARBA00022553"/>
    </source>
</evidence>
<dbReference type="GO" id="GO:0016020">
    <property type="term" value="C:membrane"/>
    <property type="evidence" value="ECO:0007669"/>
    <property type="project" value="InterPro"/>
</dbReference>
<dbReference type="AlphaFoldDB" id="A0A381RAN1"/>
<evidence type="ECO:0000256" key="14">
    <source>
        <dbReference type="ARBA" id="ARBA00023136"/>
    </source>
</evidence>
<keyword evidence="12" id="KW-0406">Ion transport</keyword>
<evidence type="ECO:0000256" key="6">
    <source>
        <dbReference type="ARBA" id="ARBA00022643"/>
    </source>
</evidence>
<keyword evidence="8" id="KW-1278">Translocase</keyword>
<accession>A0A381RAN1</accession>
<keyword evidence="7" id="KW-0812">Transmembrane</keyword>
<dbReference type="GO" id="GO:0006814">
    <property type="term" value="P:sodium ion transport"/>
    <property type="evidence" value="ECO:0007669"/>
    <property type="project" value="UniProtKB-KW"/>
</dbReference>
<evidence type="ECO:0000313" key="17">
    <source>
        <dbReference type="EMBL" id="SUZ88690.1"/>
    </source>
</evidence>
<evidence type="ECO:0000256" key="5">
    <source>
        <dbReference type="ARBA" id="ARBA00022630"/>
    </source>
</evidence>
<keyword evidence="15" id="KW-0739">Sodium transport</keyword>
<proteinExistence type="predicted"/>
<keyword evidence="5" id="KW-0285">Flavoprotein</keyword>
<keyword evidence="4" id="KW-0597">Phosphoprotein</keyword>
<keyword evidence="1" id="KW-0813">Transport</keyword>
<gene>
    <name evidence="17" type="ORF">METZ01_LOCUS41544</name>
</gene>
<dbReference type="InterPro" id="IPR010204">
    <property type="entry name" value="NqrC"/>
</dbReference>
<dbReference type="EMBL" id="UINC01001782">
    <property type="protein sequence ID" value="SUZ88690.1"/>
    <property type="molecule type" value="Genomic_DNA"/>
</dbReference>
<evidence type="ECO:0000256" key="2">
    <source>
        <dbReference type="ARBA" id="ARBA00022475"/>
    </source>
</evidence>
<keyword evidence="10" id="KW-0520">NAD</keyword>
<evidence type="ECO:0000256" key="15">
    <source>
        <dbReference type="ARBA" id="ARBA00023201"/>
    </source>
</evidence>
<protein>
    <recommendedName>
        <fullName evidence="16">FMN-binding domain-containing protein</fullName>
    </recommendedName>
</protein>
<dbReference type="PANTHER" id="PTHR37838:SF1">
    <property type="entry name" value="NA(+)-TRANSLOCATING NADH-QUINONE REDUCTASE SUBUNIT C"/>
    <property type="match status" value="1"/>
</dbReference>
<evidence type="ECO:0000256" key="8">
    <source>
        <dbReference type="ARBA" id="ARBA00022967"/>
    </source>
</evidence>
<name>A0A381RAN1_9ZZZZ</name>
<keyword evidence="14" id="KW-0472">Membrane</keyword>
<keyword evidence="11" id="KW-0915">Sodium</keyword>
<dbReference type="NCBIfam" id="TIGR01938">
    <property type="entry name" value="nqrC"/>
    <property type="match status" value="1"/>
</dbReference>